<name>A0A1C6VPS0_9ACTN</name>
<keyword evidence="1" id="KW-0472">Membrane</keyword>
<evidence type="ECO:0000313" key="3">
    <source>
        <dbReference type="Proteomes" id="UP000199696"/>
    </source>
</evidence>
<dbReference type="Gene3D" id="2.40.50.140">
    <property type="entry name" value="Nucleic acid-binding proteins"/>
    <property type="match status" value="1"/>
</dbReference>
<keyword evidence="3" id="KW-1185">Reference proteome</keyword>
<evidence type="ECO:0008006" key="4">
    <source>
        <dbReference type="Google" id="ProtNLM"/>
    </source>
</evidence>
<reference evidence="3" key="1">
    <citation type="submission" date="2016-06" db="EMBL/GenBank/DDBJ databases">
        <authorList>
            <person name="Varghese N."/>
            <person name="Submissions Spin"/>
        </authorList>
    </citation>
    <scope>NUCLEOTIDE SEQUENCE [LARGE SCALE GENOMIC DNA]</scope>
    <source>
        <strain evidence="3">DSM 44814</strain>
    </source>
</reference>
<evidence type="ECO:0000256" key="1">
    <source>
        <dbReference type="SAM" id="Phobius"/>
    </source>
</evidence>
<dbReference type="InterPro" id="IPR012340">
    <property type="entry name" value="NA-bd_OB-fold"/>
</dbReference>
<organism evidence="2 3">
    <name type="scientific">Micromonospora eburnea</name>
    <dbReference type="NCBI Taxonomy" id="227316"/>
    <lineage>
        <taxon>Bacteria</taxon>
        <taxon>Bacillati</taxon>
        <taxon>Actinomycetota</taxon>
        <taxon>Actinomycetes</taxon>
        <taxon>Micromonosporales</taxon>
        <taxon>Micromonosporaceae</taxon>
        <taxon>Micromonospora</taxon>
    </lineage>
</organism>
<proteinExistence type="predicted"/>
<evidence type="ECO:0000313" key="2">
    <source>
        <dbReference type="EMBL" id="SCL68309.1"/>
    </source>
</evidence>
<dbReference type="STRING" id="227316.GA0070604_6260"/>
<gene>
    <name evidence="2" type="ORF">GA0070604_6260</name>
</gene>
<protein>
    <recommendedName>
        <fullName evidence="4">NfeD-like C-terminal, partner-binding</fullName>
    </recommendedName>
</protein>
<keyword evidence="1" id="KW-1133">Transmembrane helix</keyword>
<keyword evidence="1" id="KW-0812">Transmembrane</keyword>
<feature type="transmembrane region" description="Helical" evidence="1">
    <location>
        <begin position="106"/>
        <end position="127"/>
    </location>
</feature>
<dbReference type="Proteomes" id="UP000199696">
    <property type="component" value="Unassembled WGS sequence"/>
</dbReference>
<sequence length="207" mass="20968">MPLVPRIRPDPAGLRLTGRALSDRAADGLHDVYIVQVVATGTLIFLIIGGVGVGVLALALLGAEVFSFGHPDVDGPVSLEAAAGFAGAFGFGAAIVNELLGGGTPGMIAAAVAGGVLAAVPTAWLATRLGRAARNMRTDATPTRNHLVGAVGLVVTPVPADGYGEVRIRLAGQPVKLNARADNPIPVGAQIFVVEALSETSVHVETY</sequence>
<dbReference type="AlphaFoldDB" id="A0A1C6VPS0"/>
<feature type="transmembrane region" description="Helical" evidence="1">
    <location>
        <begin position="81"/>
        <end position="100"/>
    </location>
</feature>
<feature type="transmembrane region" description="Helical" evidence="1">
    <location>
        <begin position="33"/>
        <end position="61"/>
    </location>
</feature>
<dbReference type="EMBL" id="FMHY01000002">
    <property type="protein sequence ID" value="SCL68309.1"/>
    <property type="molecule type" value="Genomic_DNA"/>
</dbReference>
<accession>A0A1C6VPS0</accession>